<evidence type="ECO:0000256" key="6">
    <source>
        <dbReference type="ARBA" id="ARBA00023033"/>
    </source>
</evidence>
<dbReference type="NCBIfam" id="TIGR01988">
    <property type="entry name" value="Ubi-OHases"/>
    <property type="match status" value="1"/>
</dbReference>
<comment type="caution">
    <text evidence="8">The sequence shown here is derived from an EMBL/GenBank/DDBJ whole genome shotgun (WGS) entry which is preliminary data.</text>
</comment>
<dbReference type="InterPro" id="IPR018168">
    <property type="entry name" value="Ubi_Hdrlase_CS"/>
</dbReference>
<keyword evidence="3" id="KW-0285">Flavoprotein</keyword>
<keyword evidence="4" id="KW-0274">FAD</keyword>
<protein>
    <submittedName>
        <fullName evidence="8">Ubiquinone biosynthesis hydrox</fullName>
    </submittedName>
</protein>
<keyword evidence="8" id="KW-0830">Ubiquinone</keyword>
<dbReference type="InterPro" id="IPR051205">
    <property type="entry name" value="UbiH/COQ6_monooxygenase"/>
</dbReference>
<dbReference type="PANTHER" id="PTHR43876:SF7">
    <property type="entry name" value="UBIQUINONE BIOSYNTHESIS MONOOXYGENASE COQ6, MITOCHONDRIAL"/>
    <property type="match status" value="1"/>
</dbReference>
<evidence type="ECO:0000256" key="2">
    <source>
        <dbReference type="ARBA" id="ARBA00005349"/>
    </source>
</evidence>
<dbReference type="GO" id="GO:0005739">
    <property type="term" value="C:mitochondrion"/>
    <property type="evidence" value="ECO:0007669"/>
    <property type="project" value="TreeGrafter"/>
</dbReference>
<dbReference type="EMBL" id="LNZH02000067">
    <property type="protein sequence ID" value="OCB91734.1"/>
    <property type="molecule type" value="Genomic_DNA"/>
</dbReference>
<keyword evidence="5" id="KW-0560">Oxidoreductase</keyword>
<dbReference type="FunFam" id="3.50.50.60:FF:000021">
    <property type="entry name" value="Ubiquinone biosynthesis monooxygenase COQ6"/>
    <property type="match status" value="1"/>
</dbReference>
<evidence type="ECO:0000259" key="7">
    <source>
        <dbReference type="Pfam" id="PF01494"/>
    </source>
</evidence>
<evidence type="ECO:0000256" key="1">
    <source>
        <dbReference type="ARBA" id="ARBA00001974"/>
    </source>
</evidence>
<dbReference type="GO" id="GO:0004497">
    <property type="term" value="F:monooxygenase activity"/>
    <property type="evidence" value="ECO:0007669"/>
    <property type="project" value="UniProtKB-KW"/>
</dbReference>
<keyword evidence="9" id="KW-1185">Reference proteome</keyword>
<evidence type="ECO:0000256" key="5">
    <source>
        <dbReference type="ARBA" id="ARBA00023002"/>
    </source>
</evidence>
<evidence type="ECO:0000313" key="9">
    <source>
        <dbReference type="Proteomes" id="UP000757232"/>
    </source>
</evidence>
<reference evidence="8" key="1">
    <citation type="submission" date="2016-06" db="EMBL/GenBank/DDBJ databases">
        <title>Draft Genome sequence of the fungus Inonotus baumii.</title>
        <authorList>
            <person name="Zhu H."/>
            <person name="Lin W."/>
        </authorList>
    </citation>
    <scope>NUCLEOTIDE SEQUENCE</scope>
    <source>
        <strain evidence="8">821</strain>
    </source>
</reference>
<evidence type="ECO:0000256" key="3">
    <source>
        <dbReference type="ARBA" id="ARBA00022630"/>
    </source>
</evidence>
<dbReference type="SUPFAM" id="SSF51905">
    <property type="entry name" value="FAD/NAD(P)-binding domain"/>
    <property type="match status" value="1"/>
</dbReference>
<dbReference type="GO" id="GO:0016705">
    <property type="term" value="F:oxidoreductase activity, acting on paired donors, with incorporation or reduction of molecular oxygen"/>
    <property type="evidence" value="ECO:0007669"/>
    <property type="project" value="InterPro"/>
</dbReference>
<dbReference type="PROSITE" id="PS01304">
    <property type="entry name" value="UBIH"/>
    <property type="match status" value="1"/>
</dbReference>
<comment type="similarity">
    <text evidence="2">Belongs to the UbiH/COQ6 family.</text>
</comment>
<evidence type="ECO:0000256" key="4">
    <source>
        <dbReference type="ARBA" id="ARBA00022827"/>
    </source>
</evidence>
<feature type="domain" description="FAD-binding" evidence="7">
    <location>
        <begin position="312"/>
        <end position="359"/>
    </location>
</feature>
<sequence>MPQDAFSNRVSSLTNASRKFLSDIGAWSRVDESRVARIEEMQVWDGVSDASITFNANEAGISMKDGHAAYMTTMTENLNLQRALIRTLDSTSGVNIIDNTKVSSIVKDTENGGWPIVHTSSGGTFRARLLVGADGPNSPVRKFAGIESYGWAYDTRAIVATLYHAPRVEGLQNPNTTAYQRFLPTGPIAFLPLSSTASSFVWSTKPAIAAALTNVDGQILAHMINAAFRLPEVSLRHLYRVIMEEQENLTPEMILEEIRWRERSHSIDQYSAYSSYATEALGVPADDADLVPPVVKSVQEGTVASFPLRLSHADSYIGEDERGARTALLGDAAHTTHPLAGQGLNMGLGDAQALADAINDAVLVGGDIGSRTALLPYTRSRYFENHKLLSVVDKLHKLYGSTLPPVVWARSVGLEVVNELDVLKAAIMISAGSNLGSLKERVGRQGVSPWSVAATGVEIAGGLVDAVNLVGRTFQGTVSAGLRSVAESMERR</sequence>
<dbReference type="Proteomes" id="UP000757232">
    <property type="component" value="Unassembled WGS sequence"/>
</dbReference>
<accession>A0A9Q5I4Y5</accession>
<dbReference type="GO" id="GO:0006744">
    <property type="term" value="P:ubiquinone biosynthetic process"/>
    <property type="evidence" value="ECO:0007669"/>
    <property type="project" value="InterPro"/>
</dbReference>
<evidence type="ECO:0000313" key="8">
    <source>
        <dbReference type="EMBL" id="OCB91734.1"/>
    </source>
</evidence>
<dbReference type="OrthoDB" id="683240at2759"/>
<dbReference type="InterPro" id="IPR002938">
    <property type="entry name" value="FAD-bd"/>
</dbReference>
<dbReference type="InterPro" id="IPR010971">
    <property type="entry name" value="UbiH/COQ6"/>
</dbReference>
<name>A0A9Q5I4Y5_SANBA</name>
<dbReference type="PANTHER" id="PTHR43876">
    <property type="entry name" value="UBIQUINONE BIOSYNTHESIS MONOOXYGENASE COQ6, MITOCHONDRIAL"/>
    <property type="match status" value="1"/>
</dbReference>
<comment type="cofactor">
    <cofactor evidence="1">
        <name>FAD</name>
        <dbReference type="ChEBI" id="CHEBI:57692"/>
    </cofactor>
</comment>
<gene>
    <name evidence="8" type="ORF">A7U60_g991</name>
</gene>
<dbReference type="GO" id="GO:0071949">
    <property type="term" value="F:FAD binding"/>
    <property type="evidence" value="ECO:0007669"/>
    <property type="project" value="InterPro"/>
</dbReference>
<dbReference type="InterPro" id="IPR036188">
    <property type="entry name" value="FAD/NAD-bd_sf"/>
</dbReference>
<dbReference type="Pfam" id="PF01494">
    <property type="entry name" value="FAD_binding_3"/>
    <property type="match status" value="2"/>
</dbReference>
<keyword evidence="6" id="KW-0503">Monooxygenase</keyword>
<organism evidence="8 9">
    <name type="scientific">Sanghuangporus baumii</name>
    <name type="common">Phellinus baumii</name>
    <dbReference type="NCBI Taxonomy" id="108892"/>
    <lineage>
        <taxon>Eukaryota</taxon>
        <taxon>Fungi</taxon>
        <taxon>Dikarya</taxon>
        <taxon>Basidiomycota</taxon>
        <taxon>Agaricomycotina</taxon>
        <taxon>Agaricomycetes</taxon>
        <taxon>Hymenochaetales</taxon>
        <taxon>Hymenochaetaceae</taxon>
        <taxon>Sanghuangporus</taxon>
    </lineage>
</organism>
<dbReference type="Gene3D" id="3.50.50.60">
    <property type="entry name" value="FAD/NAD(P)-binding domain"/>
    <property type="match status" value="2"/>
</dbReference>
<proteinExistence type="inferred from homology"/>
<dbReference type="AlphaFoldDB" id="A0A9Q5I4Y5"/>
<feature type="domain" description="FAD-binding" evidence="7">
    <location>
        <begin position="52"/>
        <end position="228"/>
    </location>
</feature>